<proteinExistence type="inferred from homology"/>
<comment type="similarity">
    <text evidence="9">Belongs to the SecD/SecF family. SecD subfamily.</text>
</comment>
<comment type="subcellular location">
    <subcellularLocation>
        <location evidence="1 9">Cell membrane</location>
        <topology evidence="1 9">Multi-pass membrane protein</topology>
    </subcellularLocation>
</comment>
<feature type="transmembrane region" description="Helical" evidence="9">
    <location>
        <begin position="377"/>
        <end position="393"/>
    </location>
</feature>
<organism evidence="13 14">
    <name type="scientific">Candidatus Amesbacteria bacterium RIFCSPLOWO2_01_FULL_48_25</name>
    <dbReference type="NCBI Taxonomy" id="1797259"/>
    <lineage>
        <taxon>Bacteria</taxon>
        <taxon>Candidatus Amesiibacteriota</taxon>
    </lineage>
</organism>
<keyword evidence="6 9" id="KW-1133">Transmembrane helix</keyword>
<dbReference type="Pfam" id="PF02355">
    <property type="entry name" value="SecD_SecF_C"/>
    <property type="match status" value="1"/>
</dbReference>
<keyword evidence="8 9" id="KW-0472">Membrane</keyword>
<evidence type="ECO:0000259" key="10">
    <source>
        <dbReference type="Pfam" id="PF02355"/>
    </source>
</evidence>
<feature type="transmembrane region" description="Helical" evidence="9">
    <location>
        <begin position="399"/>
        <end position="422"/>
    </location>
</feature>
<dbReference type="AlphaFoldDB" id="A0A1F4ZAM7"/>
<dbReference type="GO" id="GO:0005886">
    <property type="term" value="C:plasma membrane"/>
    <property type="evidence" value="ECO:0007669"/>
    <property type="project" value="UniProtKB-SubCell"/>
</dbReference>
<evidence type="ECO:0000313" key="14">
    <source>
        <dbReference type="Proteomes" id="UP000177080"/>
    </source>
</evidence>
<dbReference type="NCBIfam" id="TIGR01129">
    <property type="entry name" value="secD"/>
    <property type="match status" value="1"/>
</dbReference>
<dbReference type="GO" id="GO:0015450">
    <property type="term" value="F:protein-transporting ATPase activity"/>
    <property type="evidence" value="ECO:0007669"/>
    <property type="project" value="InterPro"/>
</dbReference>
<evidence type="ECO:0000256" key="2">
    <source>
        <dbReference type="ARBA" id="ARBA00022448"/>
    </source>
</evidence>
<feature type="domain" description="Protein translocase subunit SecDF P1" evidence="11">
    <location>
        <begin position="81"/>
        <end position="139"/>
    </location>
</feature>
<evidence type="ECO:0000256" key="9">
    <source>
        <dbReference type="HAMAP-Rule" id="MF_01463"/>
    </source>
</evidence>
<dbReference type="Gene3D" id="3.30.70.3220">
    <property type="match status" value="1"/>
</dbReference>
<dbReference type="InterPro" id="IPR048631">
    <property type="entry name" value="SecD_1st"/>
</dbReference>
<comment type="subunit">
    <text evidence="9">Forms a complex with SecF. Part of the essential Sec protein translocation apparatus which comprises SecA, SecYEG and auxiliary proteins SecDF. Other proteins may also be involved.</text>
</comment>
<feature type="domain" description="SecDF P1 head subdomain" evidence="12">
    <location>
        <begin position="154"/>
        <end position="253"/>
    </location>
</feature>
<feature type="transmembrane region" description="Helical" evidence="9">
    <location>
        <begin position="299"/>
        <end position="319"/>
    </location>
</feature>
<dbReference type="InterPro" id="IPR022646">
    <property type="entry name" value="SecD/SecF_CS"/>
</dbReference>
<dbReference type="PRINTS" id="PR00702">
    <property type="entry name" value="ACRIFLAVINRP"/>
</dbReference>
<feature type="transmembrane region" description="Helical" evidence="9">
    <location>
        <begin position="325"/>
        <end position="346"/>
    </location>
</feature>
<feature type="domain" description="Protein export membrane protein SecD/SecF C-terminal" evidence="10">
    <location>
        <begin position="255"/>
        <end position="423"/>
    </location>
</feature>
<dbReference type="GO" id="GO:0043952">
    <property type="term" value="P:protein transport by the Sec complex"/>
    <property type="evidence" value="ECO:0007669"/>
    <property type="project" value="UniProtKB-UniRule"/>
</dbReference>
<evidence type="ECO:0000256" key="8">
    <source>
        <dbReference type="ARBA" id="ARBA00023136"/>
    </source>
</evidence>
<sequence>MRQLITILVLILVAVLIDMPRELTLGPRTFYRPTIDLTASGIPFRRDLDFHLGLDLQGGTHLVYQADFSQVSSADKDSAIKATRENIERRVNFLGVSESLVQTSQVGSDYRLIVELPGIKDVGQAVSTIGQTAFLEFRESPATASGQEVNFVPTNLTGKDLKIAQVQFGGGSSSLDQQPSVSIEFTPEGTKKFAEITKRNINKPLAIFLDNRLVTAPTVQQEITAGQAIISGSFTVEAAKALAIQLNAGALPVPIKIVEQKNIGATLGTESVIKSLLAGIVGLVIIWFFMLANYGLKGLLANLALAIYVLLSLATFKLVPVTLTLAGIAGFILSIGMAVDANILIFERMKEEIRWGRPVRAALELGFHRAWNSIRDSNISSLITAGILFWFGSGSVRGFALTLSLGILVSLFTSITVTRSLLRLTYGRAK</sequence>
<dbReference type="InterPro" id="IPR022813">
    <property type="entry name" value="SecD/SecF_arch_bac"/>
</dbReference>
<dbReference type="Pfam" id="PF22599">
    <property type="entry name" value="SecDF_P1_head"/>
    <property type="match status" value="1"/>
</dbReference>
<evidence type="ECO:0000256" key="1">
    <source>
        <dbReference type="ARBA" id="ARBA00004651"/>
    </source>
</evidence>
<dbReference type="SUPFAM" id="SSF82866">
    <property type="entry name" value="Multidrug efflux transporter AcrB transmembrane domain"/>
    <property type="match status" value="1"/>
</dbReference>
<dbReference type="HAMAP" id="MF_01463_B">
    <property type="entry name" value="SecD_B"/>
    <property type="match status" value="1"/>
</dbReference>
<dbReference type="InterPro" id="IPR055344">
    <property type="entry name" value="SecD_SecF_C_bact"/>
</dbReference>
<evidence type="ECO:0000256" key="7">
    <source>
        <dbReference type="ARBA" id="ARBA00023010"/>
    </source>
</evidence>
<evidence type="ECO:0000256" key="5">
    <source>
        <dbReference type="ARBA" id="ARBA00022927"/>
    </source>
</evidence>
<evidence type="ECO:0000256" key="3">
    <source>
        <dbReference type="ARBA" id="ARBA00022475"/>
    </source>
</evidence>
<keyword evidence="3 9" id="KW-1003">Cell membrane</keyword>
<dbReference type="InterPro" id="IPR005791">
    <property type="entry name" value="SecD"/>
</dbReference>
<name>A0A1F4ZAM7_9BACT</name>
<dbReference type="InterPro" id="IPR001036">
    <property type="entry name" value="Acrflvin-R"/>
</dbReference>
<dbReference type="STRING" id="1797259.A2989_00230"/>
<keyword evidence="5 9" id="KW-0653">Protein transport</keyword>
<accession>A0A1F4ZAM7</accession>
<keyword evidence="7 9" id="KW-0811">Translocation</keyword>
<comment type="function">
    <text evidence="9">Part of the Sec protein translocase complex. Interacts with the SecYEG preprotein conducting channel. SecDF uses the proton motive force (PMF) to complete protein translocation after the ATP-dependent function of SecA.</text>
</comment>
<dbReference type="GO" id="GO:0006605">
    <property type="term" value="P:protein targeting"/>
    <property type="evidence" value="ECO:0007669"/>
    <property type="project" value="UniProtKB-UniRule"/>
</dbReference>
<dbReference type="NCBIfam" id="TIGR00916">
    <property type="entry name" value="2A0604s01"/>
    <property type="match status" value="1"/>
</dbReference>
<dbReference type="Proteomes" id="UP000177080">
    <property type="component" value="Unassembled WGS sequence"/>
</dbReference>
<dbReference type="EMBL" id="MEXN01000007">
    <property type="protein sequence ID" value="OGD03245.1"/>
    <property type="molecule type" value="Genomic_DNA"/>
</dbReference>
<dbReference type="GO" id="GO:0065002">
    <property type="term" value="P:intracellular protein transmembrane transport"/>
    <property type="evidence" value="ECO:0007669"/>
    <property type="project" value="UniProtKB-UniRule"/>
</dbReference>
<evidence type="ECO:0000256" key="4">
    <source>
        <dbReference type="ARBA" id="ARBA00022692"/>
    </source>
</evidence>
<dbReference type="Pfam" id="PF07549">
    <property type="entry name" value="Sec_GG"/>
    <property type="match status" value="1"/>
</dbReference>
<dbReference type="PANTHER" id="PTHR30081:SF1">
    <property type="entry name" value="PROTEIN TRANSLOCASE SUBUNIT SECD"/>
    <property type="match status" value="1"/>
</dbReference>
<keyword evidence="4 9" id="KW-0812">Transmembrane</keyword>
<dbReference type="InterPro" id="IPR048634">
    <property type="entry name" value="SecD_SecF_C"/>
</dbReference>
<comment type="caution">
    <text evidence="9">Lacks conserved residue(s) required for the propagation of feature annotation.</text>
</comment>
<protein>
    <recommendedName>
        <fullName evidence="9">Protein translocase subunit SecD</fullName>
    </recommendedName>
</protein>
<dbReference type="InterPro" id="IPR054384">
    <property type="entry name" value="SecDF_P1_head"/>
</dbReference>
<evidence type="ECO:0000256" key="6">
    <source>
        <dbReference type="ARBA" id="ARBA00022989"/>
    </source>
</evidence>
<keyword evidence="2 9" id="KW-0813">Transport</keyword>
<dbReference type="Pfam" id="PF21760">
    <property type="entry name" value="SecD_1st"/>
    <property type="match status" value="1"/>
</dbReference>
<evidence type="ECO:0000259" key="11">
    <source>
        <dbReference type="Pfam" id="PF21760"/>
    </source>
</evidence>
<evidence type="ECO:0000313" key="13">
    <source>
        <dbReference type="EMBL" id="OGD03245.1"/>
    </source>
</evidence>
<gene>
    <name evidence="9" type="primary">secD</name>
    <name evidence="13" type="ORF">A2989_00230</name>
</gene>
<feature type="transmembrane region" description="Helical" evidence="9">
    <location>
        <begin position="272"/>
        <end position="292"/>
    </location>
</feature>
<evidence type="ECO:0000259" key="12">
    <source>
        <dbReference type="Pfam" id="PF22599"/>
    </source>
</evidence>
<dbReference type="Gene3D" id="1.20.1640.10">
    <property type="entry name" value="Multidrug efflux transporter AcrB transmembrane domain"/>
    <property type="match status" value="1"/>
</dbReference>
<comment type="caution">
    <text evidence="13">The sequence shown here is derived from an EMBL/GenBank/DDBJ whole genome shotgun (WGS) entry which is preliminary data.</text>
</comment>
<dbReference type="FunFam" id="1.20.1640.10:FF:000004">
    <property type="entry name" value="Protein translocase subunit SecD"/>
    <property type="match status" value="1"/>
</dbReference>
<reference evidence="13 14" key="1">
    <citation type="journal article" date="2016" name="Nat. Commun.">
        <title>Thousands of microbial genomes shed light on interconnected biogeochemical processes in an aquifer system.</title>
        <authorList>
            <person name="Anantharaman K."/>
            <person name="Brown C.T."/>
            <person name="Hug L.A."/>
            <person name="Sharon I."/>
            <person name="Castelle C.J."/>
            <person name="Probst A.J."/>
            <person name="Thomas B.C."/>
            <person name="Singh A."/>
            <person name="Wilkins M.J."/>
            <person name="Karaoz U."/>
            <person name="Brodie E.L."/>
            <person name="Williams K.H."/>
            <person name="Hubbard S.S."/>
            <person name="Banfield J.F."/>
        </authorList>
    </citation>
    <scope>NUCLEOTIDE SEQUENCE [LARGE SCALE GENOMIC DNA]</scope>
</reference>
<dbReference type="PANTHER" id="PTHR30081">
    <property type="entry name" value="PROTEIN-EXPORT MEMBRANE PROTEIN SEC"/>
    <property type="match status" value="1"/>
</dbReference>